<organism evidence="2">
    <name type="scientific">Mesocestoides corti</name>
    <name type="common">Flatworm</name>
    <dbReference type="NCBI Taxonomy" id="53468"/>
    <lineage>
        <taxon>Eukaryota</taxon>
        <taxon>Metazoa</taxon>
        <taxon>Spiralia</taxon>
        <taxon>Lophotrochozoa</taxon>
        <taxon>Platyhelminthes</taxon>
        <taxon>Cestoda</taxon>
        <taxon>Eucestoda</taxon>
        <taxon>Cyclophyllidea</taxon>
        <taxon>Mesocestoididae</taxon>
        <taxon>Mesocestoides</taxon>
    </lineage>
</organism>
<name>A0A5K3G1A5_MESCO</name>
<keyword evidence="1" id="KW-0812">Transmembrane</keyword>
<accession>A0A5K3G1A5</accession>
<dbReference type="AlphaFoldDB" id="A0A5K3G1A5"/>
<protein>
    <submittedName>
        <fullName evidence="2">ABC transporter permease</fullName>
    </submittedName>
</protein>
<keyword evidence="1" id="KW-1133">Transmembrane helix</keyword>
<dbReference type="GO" id="GO:0030001">
    <property type="term" value="P:metal ion transport"/>
    <property type="evidence" value="ECO:0007669"/>
    <property type="project" value="TreeGrafter"/>
</dbReference>
<reference evidence="2" key="1">
    <citation type="submission" date="2019-11" db="UniProtKB">
        <authorList>
            <consortium name="WormBaseParasite"/>
        </authorList>
    </citation>
    <scope>IDENTIFICATION</scope>
</reference>
<sequence>MYAVNRKLGPKSVMIFHMLVELAVFLLILLIFLVPYGISTQAMLFPYVTEFNAEMVKAVFYYPYYRLYGELFLEESEGMWKSANRIRVFADMTIAVQPMRNSANYIEVPMW</sequence>
<dbReference type="GO" id="GO:0005886">
    <property type="term" value="C:plasma membrane"/>
    <property type="evidence" value="ECO:0007669"/>
    <property type="project" value="TreeGrafter"/>
</dbReference>
<dbReference type="PANTHER" id="PTHR13800:SF1">
    <property type="entry name" value="TRANSIENT RECEPTOR POTENTIAL CATION CHANNEL TRPM"/>
    <property type="match status" value="1"/>
</dbReference>
<feature type="transmembrane region" description="Helical" evidence="1">
    <location>
        <begin position="12"/>
        <end position="38"/>
    </location>
</feature>
<dbReference type="GO" id="GO:0005261">
    <property type="term" value="F:monoatomic cation channel activity"/>
    <property type="evidence" value="ECO:0007669"/>
    <property type="project" value="TreeGrafter"/>
</dbReference>
<evidence type="ECO:0000256" key="1">
    <source>
        <dbReference type="SAM" id="Phobius"/>
    </source>
</evidence>
<dbReference type="PANTHER" id="PTHR13800">
    <property type="entry name" value="TRANSIENT RECEPTOR POTENTIAL CATION CHANNEL, SUBFAMILY M, MEMBER 6"/>
    <property type="match status" value="1"/>
</dbReference>
<keyword evidence="1" id="KW-0472">Membrane</keyword>
<evidence type="ECO:0000313" key="2">
    <source>
        <dbReference type="WBParaSite" id="MCU_012757-RA"/>
    </source>
</evidence>
<proteinExistence type="predicted"/>
<dbReference type="InterPro" id="IPR050927">
    <property type="entry name" value="TRPM"/>
</dbReference>
<dbReference type="WBParaSite" id="MCU_012757-RA">
    <property type="protein sequence ID" value="MCU_012757-RA"/>
    <property type="gene ID" value="MCU_012757"/>
</dbReference>